<keyword evidence="8" id="KW-0067">ATP-binding</keyword>
<evidence type="ECO:0000259" key="15">
    <source>
        <dbReference type="PROSITE" id="PS50109"/>
    </source>
</evidence>
<evidence type="ECO:0000256" key="11">
    <source>
        <dbReference type="ARBA" id="ARBA00023136"/>
    </source>
</evidence>
<feature type="modified residue" description="4-aspartylphosphate" evidence="13">
    <location>
        <position position="668"/>
    </location>
</feature>
<dbReference type="SMART" id="SM00387">
    <property type="entry name" value="HATPase_c"/>
    <property type="match status" value="1"/>
</dbReference>
<dbReference type="Gene3D" id="1.10.287.130">
    <property type="match status" value="1"/>
</dbReference>
<feature type="domain" description="PAC" evidence="18">
    <location>
        <begin position="302"/>
        <end position="355"/>
    </location>
</feature>
<dbReference type="GO" id="GO:0005524">
    <property type="term" value="F:ATP binding"/>
    <property type="evidence" value="ECO:0007669"/>
    <property type="project" value="UniProtKB-KW"/>
</dbReference>
<keyword evidence="11 14" id="KW-0472">Membrane</keyword>
<dbReference type="InterPro" id="IPR013767">
    <property type="entry name" value="PAS_fold"/>
</dbReference>
<keyword evidence="7" id="KW-0547">Nucleotide-binding</keyword>
<keyword evidence="5 13" id="KW-0597">Phosphoprotein</keyword>
<dbReference type="RefSeq" id="WP_137339959.1">
    <property type="nucleotide sequence ID" value="NZ_BSQH01000007.1"/>
</dbReference>
<dbReference type="CDD" id="cd17546">
    <property type="entry name" value="REC_hyHK_CKI1_RcsC-like"/>
    <property type="match status" value="1"/>
</dbReference>
<evidence type="ECO:0000259" key="19">
    <source>
        <dbReference type="PROSITE" id="PS50894"/>
    </source>
</evidence>
<dbReference type="PROSITE" id="PS50894">
    <property type="entry name" value="HPT"/>
    <property type="match status" value="1"/>
</dbReference>
<evidence type="ECO:0000256" key="8">
    <source>
        <dbReference type="ARBA" id="ARBA00022840"/>
    </source>
</evidence>
<dbReference type="PANTHER" id="PTHR45339:SF1">
    <property type="entry name" value="HYBRID SIGNAL TRANSDUCTION HISTIDINE KINASE J"/>
    <property type="match status" value="1"/>
</dbReference>
<reference evidence="20 21" key="1">
    <citation type="submission" date="2019-05" db="EMBL/GenBank/DDBJ databases">
        <title>Dyadobacter AR-3-8 sp. nov., isolated from arctic soil.</title>
        <authorList>
            <person name="Chaudhary D.K."/>
        </authorList>
    </citation>
    <scope>NUCLEOTIDE SEQUENCE [LARGE SCALE GENOMIC DNA]</scope>
    <source>
        <strain evidence="20 21">AR-3-8</strain>
    </source>
</reference>
<dbReference type="SMART" id="SM00448">
    <property type="entry name" value="REC"/>
    <property type="match status" value="1"/>
</dbReference>
<dbReference type="InterPro" id="IPR000700">
    <property type="entry name" value="PAS-assoc_C"/>
</dbReference>
<evidence type="ECO:0000256" key="4">
    <source>
        <dbReference type="ARBA" id="ARBA00022475"/>
    </source>
</evidence>
<dbReference type="PANTHER" id="PTHR45339">
    <property type="entry name" value="HYBRID SIGNAL TRANSDUCTION HISTIDINE KINASE J"/>
    <property type="match status" value="1"/>
</dbReference>
<evidence type="ECO:0000256" key="6">
    <source>
        <dbReference type="ARBA" id="ARBA00022692"/>
    </source>
</evidence>
<dbReference type="OrthoDB" id="9781208at2"/>
<dbReference type="Pfam" id="PF00512">
    <property type="entry name" value="HisKA"/>
    <property type="match status" value="1"/>
</dbReference>
<organism evidence="20 21">
    <name type="scientific">Dyadobacter frigoris</name>
    <dbReference type="NCBI Taxonomy" id="2576211"/>
    <lineage>
        <taxon>Bacteria</taxon>
        <taxon>Pseudomonadati</taxon>
        <taxon>Bacteroidota</taxon>
        <taxon>Cytophagia</taxon>
        <taxon>Cytophagales</taxon>
        <taxon>Spirosomataceae</taxon>
        <taxon>Dyadobacter</taxon>
    </lineage>
</organism>
<dbReference type="SMART" id="SM00086">
    <property type="entry name" value="PAC"/>
    <property type="match status" value="1"/>
</dbReference>
<dbReference type="Gene3D" id="3.30.565.10">
    <property type="entry name" value="Histidine kinase-like ATPase, C-terminal domain"/>
    <property type="match status" value="1"/>
</dbReference>
<dbReference type="InterPro" id="IPR004358">
    <property type="entry name" value="Sig_transdc_His_kin-like_C"/>
</dbReference>
<feature type="domain" description="HPt" evidence="19">
    <location>
        <begin position="772"/>
        <end position="867"/>
    </location>
</feature>
<keyword evidence="6 14" id="KW-0812">Transmembrane</keyword>
<protein>
    <recommendedName>
        <fullName evidence="3">histidine kinase</fullName>
        <ecNumber evidence="3">2.7.13.3</ecNumber>
    </recommendedName>
</protein>
<dbReference type="AlphaFoldDB" id="A0A4U6DDC3"/>
<dbReference type="Pfam" id="PF00072">
    <property type="entry name" value="Response_reg"/>
    <property type="match status" value="1"/>
</dbReference>
<dbReference type="CDD" id="cd16922">
    <property type="entry name" value="HATPase_EvgS-ArcB-TorS-like"/>
    <property type="match status" value="1"/>
</dbReference>
<dbReference type="Gene3D" id="3.40.50.2300">
    <property type="match status" value="1"/>
</dbReference>
<dbReference type="Proteomes" id="UP000304900">
    <property type="component" value="Unassembled WGS sequence"/>
</dbReference>
<dbReference type="EMBL" id="SZVO01000004">
    <property type="protein sequence ID" value="TKT92414.1"/>
    <property type="molecule type" value="Genomic_DNA"/>
</dbReference>
<evidence type="ECO:0000256" key="1">
    <source>
        <dbReference type="ARBA" id="ARBA00000085"/>
    </source>
</evidence>
<dbReference type="InterPro" id="IPR000014">
    <property type="entry name" value="PAS"/>
</dbReference>
<dbReference type="SUPFAM" id="SSF55785">
    <property type="entry name" value="PYP-like sensor domain (PAS domain)"/>
    <property type="match status" value="1"/>
</dbReference>
<evidence type="ECO:0000256" key="5">
    <source>
        <dbReference type="ARBA" id="ARBA00022553"/>
    </source>
</evidence>
<dbReference type="PROSITE" id="PS50110">
    <property type="entry name" value="RESPONSE_REGULATORY"/>
    <property type="match status" value="1"/>
</dbReference>
<dbReference type="InterPro" id="IPR003661">
    <property type="entry name" value="HisK_dim/P_dom"/>
</dbReference>
<feature type="transmembrane region" description="Helical" evidence="14">
    <location>
        <begin position="188"/>
        <end position="209"/>
    </location>
</feature>
<dbReference type="SMART" id="SM00388">
    <property type="entry name" value="HisKA"/>
    <property type="match status" value="1"/>
</dbReference>
<evidence type="ECO:0000259" key="18">
    <source>
        <dbReference type="PROSITE" id="PS50113"/>
    </source>
</evidence>
<dbReference type="PROSITE" id="PS50109">
    <property type="entry name" value="HIS_KIN"/>
    <property type="match status" value="1"/>
</dbReference>
<feature type="domain" description="Response regulatory" evidence="16">
    <location>
        <begin position="619"/>
        <end position="734"/>
    </location>
</feature>
<dbReference type="InterPro" id="IPR005467">
    <property type="entry name" value="His_kinase_dom"/>
</dbReference>
<dbReference type="SUPFAM" id="SSF52172">
    <property type="entry name" value="CheY-like"/>
    <property type="match status" value="1"/>
</dbReference>
<accession>A0A4U6DDC3</accession>
<dbReference type="Pfam" id="PF05227">
    <property type="entry name" value="CHASE3"/>
    <property type="match status" value="1"/>
</dbReference>
<keyword evidence="21" id="KW-1185">Reference proteome</keyword>
<proteinExistence type="predicted"/>
<dbReference type="PROSITE" id="PS50112">
    <property type="entry name" value="PAS"/>
    <property type="match status" value="1"/>
</dbReference>
<feature type="domain" description="Histidine kinase" evidence="15">
    <location>
        <begin position="373"/>
        <end position="595"/>
    </location>
</feature>
<evidence type="ECO:0000256" key="14">
    <source>
        <dbReference type="SAM" id="Phobius"/>
    </source>
</evidence>
<dbReference type="CDD" id="cd00130">
    <property type="entry name" value="PAS"/>
    <property type="match status" value="1"/>
</dbReference>
<dbReference type="InterPro" id="IPR001610">
    <property type="entry name" value="PAC"/>
</dbReference>
<dbReference type="NCBIfam" id="TIGR00229">
    <property type="entry name" value="sensory_box"/>
    <property type="match status" value="1"/>
</dbReference>
<dbReference type="GO" id="GO:0006355">
    <property type="term" value="P:regulation of DNA-templated transcription"/>
    <property type="evidence" value="ECO:0007669"/>
    <property type="project" value="InterPro"/>
</dbReference>
<dbReference type="InterPro" id="IPR008207">
    <property type="entry name" value="Sig_transdc_His_kin_Hpt_dom"/>
</dbReference>
<evidence type="ECO:0000256" key="10">
    <source>
        <dbReference type="ARBA" id="ARBA00023012"/>
    </source>
</evidence>
<name>A0A4U6DDC3_9BACT</name>
<dbReference type="InterPro" id="IPR007891">
    <property type="entry name" value="CHASE3"/>
</dbReference>
<dbReference type="PROSITE" id="PS50113">
    <property type="entry name" value="PAC"/>
    <property type="match status" value="1"/>
</dbReference>
<evidence type="ECO:0000256" key="13">
    <source>
        <dbReference type="PROSITE-ProRule" id="PRU00169"/>
    </source>
</evidence>
<evidence type="ECO:0000256" key="7">
    <source>
        <dbReference type="ARBA" id="ARBA00022741"/>
    </source>
</evidence>
<dbReference type="InterPro" id="IPR036097">
    <property type="entry name" value="HisK_dim/P_sf"/>
</dbReference>
<dbReference type="SUPFAM" id="SSF47384">
    <property type="entry name" value="Homodimeric domain of signal transducing histidine kinase"/>
    <property type="match status" value="1"/>
</dbReference>
<dbReference type="Pfam" id="PF00989">
    <property type="entry name" value="PAS"/>
    <property type="match status" value="1"/>
</dbReference>
<comment type="caution">
    <text evidence="20">The sequence shown here is derived from an EMBL/GenBank/DDBJ whole genome shotgun (WGS) entry which is preliminary data.</text>
</comment>
<feature type="modified residue" description="Phosphohistidine" evidence="12">
    <location>
        <position position="811"/>
    </location>
</feature>
<sequence length="867" mass="97507">MHSTIKDKTLRWSYISIFIGLILIFASQYFAYKNVQDLSLHNQGVNVTIGILNQTANFGLSTKDIQSNIHEFVITGNKDLLADTYSKKVKLLGMSDTLFSLVKNDKIQTERVKELLNISGKIVEHTHKIMTIYREQGTQKAFDMIQKGEGLHLNQLLMNKIESIEQAENRHLDKQRLLIQKTQKKTTLFIMGTSIFGFFLTVLSIVSLLRNQKKQRLLQLEIKQKERLLYQYIEAIPDGVMVIDTNKEIVLLNQSGKEILGIDKEKSLKEQINNITLLDPMRYNIRFTSETLPVSEALDGVKSTGNKIDLLKGNSIFHLETSARPILGLDGEITNAITVFRDITQRANYETALEKARSIAEKSVRVKDIFLSNVSHEIRTPLNAIVGFTNLLEEQVKDLKSSDYVGYIKIASKNLLDLINDILDFSKIEAGQVILDKTNTSIFELVDSVSVIISQRASEKDIGYEKILSPELPQMIISDKLRLTQILLNVCGNAIKFTEKGSVKLIVDPISDLKDDMQTIRFSIIDSGIGIPEDKINKIFERFVQASESTTRLFGGTGLGLSIVKSLVHLLGGTIRVESVLGRGTTFILEFPFEVVTDLTELEVVDDSLSVITPIGDIRVLAAEDNLLNQKLLEAIFERMLIPLTIVNNGQEAINELEKRDYDLVLMDIQMPIMDGYTAIKKIRSNISQTIPIITMTAHAMVGEKEECLSIGANSYISKPFRENELLHAISNLTGKQNLNYKEMSSNNPNDESSHDSEILNMTYLNEITGGDAELRDELISLFESDLGTQSELIIKAEESGDNEKLRQAVHKFRSSLFSVGMLSTADKYKKIEGDLKNNIRSVDLKEQLRQLTLEAEAGLTELKKLK</sequence>
<keyword evidence="10" id="KW-0902">Two-component regulatory system</keyword>
<dbReference type="InterPro" id="IPR003594">
    <property type="entry name" value="HATPase_dom"/>
</dbReference>
<evidence type="ECO:0000259" key="17">
    <source>
        <dbReference type="PROSITE" id="PS50112"/>
    </source>
</evidence>
<evidence type="ECO:0000256" key="2">
    <source>
        <dbReference type="ARBA" id="ARBA00004651"/>
    </source>
</evidence>
<comment type="catalytic activity">
    <reaction evidence="1">
        <text>ATP + protein L-histidine = ADP + protein N-phospho-L-histidine.</text>
        <dbReference type="EC" id="2.7.13.3"/>
    </reaction>
</comment>
<evidence type="ECO:0000256" key="3">
    <source>
        <dbReference type="ARBA" id="ARBA00012438"/>
    </source>
</evidence>
<dbReference type="InterPro" id="IPR001789">
    <property type="entry name" value="Sig_transdc_resp-reg_receiver"/>
</dbReference>
<evidence type="ECO:0000259" key="16">
    <source>
        <dbReference type="PROSITE" id="PS50110"/>
    </source>
</evidence>
<dbReference type="SUPFAM" id="SSF55874">
    <property type="entry name" value="ATPase domain of HSP90 chaperone/DNA topoisomerase II/histidine kinase"/>
    <property type="match status" value="1"/>
</dbReference>
<keyword evidence="9 14" id="KW-1133">Transmembrane helix</keyword>
<evidence type="ECO:0000256" key="9">
    <source>
        <dbReference type="ARBA" id="ARBA00022989"/>
    </source>
</evidence>
<comment type="subcellular location">
    <subcellularLocation>
        <location evidence="2">Cell membrane</location>
        <topology evidence="2">Multi-pass membrane protein</topology>
    </subcellularLocation>
</comment>
<dbReference type="CDD" id="cd00082">
    <property type="entry name" value="HisKA"/>
    <property type="match status" value="1"/>
</dbReference>
<feature type="transmembrane region" description="Helical" evidence="14">
    <location>
        <begin position="12"/>
        <end position="32"/>
    </location>
</feature>
<keyword evidence="4" id="KW-1003">Cell membrane</keyword>
<dbReference type="Gene3D" id="1.20.120.160">
    <property type="entry name" value="HPT domain"/>
    <property type="match status" value="1"/>
</dbReference>
<dbReference type="FunFam" id="3.30.565.10:FF:000010">
    <property type="entry name" value="Sensor histidine kinase RcsC"/>
    <property type="match status" value="1"/>
</dbReference>
<feature type="domain" description="PAS" evidence="17">
    <location>
        <begin position="225"/>
        <end position="280"/>
    </location>
</feature>
<dbReference type="InterPro" id="IPR011006">
    <property type="entry name" value="CheY-like_superfamily"/>
</dbReference>
<dbReference type="Pfam" id="PF02518">
    <property type="entry name" value="HATPase_c"/>
    <property type="match status" value="1"/>
</dbReference>
<evidence type="ECO:0000256" key="12">
    <source>
        <dbReference type="PROSITE-ProRule" id="PRU00110"/>
    </source>
</evidence>
<dbReference type="InterPro" id="IPR036890">
    <property type="entry name" value="HATPase_C_sf"/>
</dbReference>
<gene>
    <name evidence="20" type="ORF">FDK13_10605</name>
</gene>
<dbReference type="GO" id="GO:0000155">
    <property type="term" value="F:phosphorelay sensor kinase activity"/>
    <property type="evidence" value="ECO:0007669"/>
    <property type="project" value="InterPro"/>
</dbReference>
<dbReference type="GO" id="GO:0005886">
    <property type="term" value="C:plasma membrane"/>
    <property type="evidence" value="ECO:0007669"/>
    <property type="project" value="UniProtKB-SubCell"/>
</dbReference>
<dbReference type="InterPro" id="IPR035965">
    <property type="entry name" value="PAS-like_dom_sf"/>
</dbReference>
<dbReference type="EC" id="2.7.13.3" evidence="3"/>
<dbReference type="PRINTS" id="PR00344">
    <property type="entry name" value="BCTRLSENSOR"/>
</dbReference>
<evidence type="ECO:0000313" key="20">
    <source>
        <dbReference type="EMBL" id="TKT92414.1"/>
    </source>
</evidence>
<dbReference type="Gene3D" id="3.30.450.20">
    <property type="entry name" value="PAS domain"/>
    <property type="match status" value="1"/>
</dbReference>
<evidence type="ECO:0000313" key="21">
    <source>
        <dbReference type="Proteomes" id="UP000304900"/>
    </source>
</evidence>
<dbReference type="SUPFAM" id="SSF47226">
    <property type="entry name" value="Histidine-containing phosphotransfer domain, HPT domain"/>
    <property type="match status" value="1"/>
</dbReference>
<dbReference type="InterPro" id="IPR036641">
    <property type="entry name" value="HPT_dom_sf"/>
</dbReference>